<reference evidence="1" key="1">
    <citation type="submission" date="2020-09" db="EMBL/GenBank/DDBJ databases">
        <title>Genome-Enabled Discovery of Anthraquinone Biosynthesis in Senna tora.</title>
        <authorList>
            <person name="Kang S.-H."/>
            <person name="Pandey R.P."/>
            <person name="Lee C.-M."/>
            <person name="Sim J.-S."/>
            <person name="Jeong J.-T."/>
            <person name="Choi B.-S."/>
            <person name="Jung M."/>
            <person name="Ginzburg D."/>
            <person name="Zhao K."/>
            <person name="Won S.Y."/>
            <person name="Oh T.-J."/>
            <person name="Yu Y."/>
            <person name="Kim N.-H."/>
            <person name="Lee O.R."/>
            <person name="Lee T.-H."/>
            <person name="Bashyal P."/>
            <person name="Kim T.-S."/>
            <person name="Lee W.-H."/>
            <person name="Kawkins C."/>
            <person name="Kim C.-K."/>
            <person name="Kim J.S."/>
            <person name="Ahn B.O."/>
            <person name="Rhee S.Y."/>
            <person name="Sohng J.K."/>
        </authorList>
    </citation>
    <scope>NUCLEOTIDE SEQUENCE</scope>
    <source>
        <tissue evidence="1">Leaf</tissue>
    </source>
</reference>
<accession>A0A834TG70</accession>
<gene>
    <name evidence="1" type="ORF">G2W53_026735</name>
</gene>
<sequence length="22" mass="2356">MCGGVMPIVEELPKKANIEEAP</sequence>
<name>A0A834TG70_9FABA</name>
<evidence type="ECO:0000313" key="2">
    <source>
        <dbReference type="Proteomes" id="UP000634136"/>
    </source>
</evidence>
<comment type="caution">
    <text evidence="1">The sequence shown here is derived from an EMBL/GenBank/DDBJ whole genome shotgun (WGS) entry which is preliminary data.</text>
</comment>
<organism evidence="1 2">
    <name type="scientific">Senna tora</name>
    <dbReference type="NCBI Taxonomy" id="362788"/>
    <lineage>
        <taxon>Eukaryota</taxon>
        <taxon>Viridiplantae</taxon>
        <taxon>Streptophyta</taxon>
        <taxon>Embryophyta</taxon>
        <taxon>Tracheophyta</taxon>
        <taxon>Spermatophyta</taxon>
        <taxon>Magnoliopsida</taxon>
        <taxon>eudicotyledons</taxon>
        <taxon>Gunneridae</taxon>
        <taxon>Pentapetalae</taxon>
        <taxon>rosids</taxon>
        <taxon>fabids</taxon>
        <taxon>Fabales</taxon>
        <taxon>Fabaceae</taxon>
        <taxon>Caesalpinioideae</taxon>
        <taxon>Cassia clade</taxon>
        <taxon>Senna</taxon>
    </lineage>
</organism>
<dbReference type="AlphaFoldDB" id="A0A834TG70"/>
<dbReference type="Proteomes" id="UP000634136">
    <property type="component" value="Unassembled WGS sequence"/>
</dbReference>
<proteinExistence type="predicted"/>
<evidence type="ECO:0000313" key="1">
    <source>
        <dbReference type="EMBL" id="KAF7821280.1"/>
    </source>
</evidence>
<dbReference type="EMBL" id="JAAIUW010000008">
    <property type="protein sequence ID" value="KAF7821280.1"/>
    <property type="molecule type" value="Genomic_DNA"/>
</dbReference>
<protein>
    <submittedName>
        <fullName evidence="1">Uncharacterized protein</fullName>
    </submittedName>
</protein>
<keyword evidence="2" id="KW-1185">Reference proteome</keyword>